<name>A0ABX7QSJ8_9GAMM</name>
<reference evidence="2 3" key="1">
    <citation type="submission" date="2021-03" db="EMBL/GenBank/DDBJ databases">
        <title>Novel species identification of genus Shewanella.</title>
        <authorList>
            <person name="Liu G."/>
            <person name="Zhang Q."/>
        </authorList>
    </citation>
    <scope>NUCLEOTIDE SEQUENCE [LARGE SCALE GENOMIC DNA]</scope>
    <source>
        <strain evidence="2 3">FJAT-51800</strain>
    </source>
</reference>
<evidence type="ECO:0000313" key="2">
    <source>
        <dbReference type="EMBL" id="QSX34427.1"/>
    </source>
</evidence>
<gene>
    <name evidence="2" type="ORF">JYB87_04025</name>
</gene>
<dbReference type="RefSeq" id="WP_207355630.1">
    <property type="nucleotide sequence ID" value="NZ_CP071503.1"/>
</dbReference>
<proteinExistence type="predicted"/>
<dbReference type="Proteomes" id="UP000662770">
    <property type="component" value="Chromosome"/>
</dbReference>
<protein>
    <submittedName>
        <fullName evidence="2">Uncharacterized protein</fullName>
    </submittedName>
</protein>
<keyword evidence="1" id="KW-0472">Membrane</keyword>
<dbReference type="EMBL" id="CP071503">
    <property type="protein sequence ID" value="QSX34427.1"/>
    <property type="molecule type" value="Genomic_DNA"/>
</dbReference>
<keyword evidence="1" id="KW-1133">Transmembrane helix</keyword>
<accession>A0ABX7QSJ8</accession>
<evidence type="ECO:0000256" key="1">
    <source>
        <dbReference type="SAM" id="Phobius"/>
    </source>
</evidence>
<evidence type="ECO:0000313" key="3">
    <source>
        <dbReference type="Proteomes" id="UP000662770"/>
    </source>
</evidence>
<keyword evidence="1" id="KW-0812">Transmembrane</keyword>
<organism evidence="2 3">
    <name type="scientific">Shewanella avicenniae</name>
    <dbReference type="NCBI Taxonomy" id="2814294"/>
    <lineage>
        <taxon>Bacteria</taxon>
        <taxon>Pseudomonadati</taxon>
        <taxon>Pseudomonadota</taxon>
        <taxon>Gammaproteobacteria</taxon>
        <taxon>Alteromonadales</taxon>
        <taxon>Shewanellaceae</taxon>
        <taxon>Shewanella</taxon>
    </lineage>
</organism>
<keyword evidence="3" id="KW-1185">Reference proteome</keyword>
<feature type="transmembrane region" description="Helical" evidence="1">
    <location>
        <begin position="7"/>
        <end position="28"/>
    </location>
</feature>
<sequence>MWQKMGLLLLGVVVFISGFFAGAYFMFAGGNLSLSSQLYAGGMEMVAVLRSLDKNEQSRAKSILCNSINTRLVIISTANQLLNERQRAEVDSLKAEAFGTAGEIQQFDNLTSSLCPRDMLQ</sequence>